<sequence length="106" mass="11436">MTKERVGSQGPQRSQRHVPELSAARARSQHDSQSRPTDSLLPDEFPVESFPLMGVRVFVGSDQCSQSASPVNKVGRAQERRRVILPDTSFIHNQAPGGGRGGAAAD</sequence>
<keyword evidence="3" id="KW-1185">Reference proteome</keyword>
<accession>A0A9N7UA22</accession>
<dbReference type="Proteomes" id="UP001153269">
    <property type="component" value="Unassembled WGS sequence"/>
</dbReference>
<gene>
    <name evidence="2" type="ORF">PLEPLA_LOCUS14785</name>
</gene>
<feature type="region of interest" description="Disordered" evidence="1">
    <location>
        <begin position="1"/>
        <end position="45"/>
    </location>
</feature>
<comment type="caution">
    <text evidence="2">The sequence shown here is derived from an EMBL/GenBank/DDBJ whole genome shotgun (WGS) entry which is preliminary data.</text>
</comment>
<name>A0A9N7UA22_PLEPL</name>
<evidence type="ECO:0000256" key="1">
    <source>
        <dbReference type="SAM" id="MobiDB-lite"/>
    </source>
</evidence>
<organism evidence="2 3">
    <name type="scientific">Pleuronectes platessa</name>
    <name type="common">European plaice</name>
    <dbReference type="NCBI Taxonomy" id="8262"/>
    <lineage>
        <taxon>Eukaryota</taxon>
        <taxon>Metazoa</taxon>
        <taxon>Chordata</taxon>
        <taxon>Craniata</taxon>
        <taxon>Vertebrata</taxon>
        <taxon>Euteleostomi</taxon>
        <taxon>Actinopterygii</taxon>
        <taxon>Neopterygii</taxon>
        <taxon>Teleostei</taxon>
        <taxon>Neoteleostei</taxon>
        <taxon>Acanthomorphata</taxon>
        <taxon>Carangaria</taxon>
        <taxon>Pleuronectiformes</taxon>
        <taxon>Pleuronectoidei</taxon>
        <taxon>Pleuronectidae</taxon>
        <taxon>Pleuronectes</taxon>
    </lineage>
</organism>
<dbReference type="EMBL" id="CADEAL010000923">
    <property type="protein sequence ID" value="CAB1426847.1"/>
    <property type="molecule type" value="Genomic_DNA"/>
</dbReference>
<dbReference type="AlphaFoldDB" id="A0A9N7UA22"/>
<evidence type="ECO:0000313" key="2">
    <source>
        <dbReference type="EMBL" id="CAB1426847.1"/>
    </source>
</evidence>
<proteinExistence type="predicted"/>
<protein>
    <submittedName>
        <fullName evidence="2">Uncharacterized protein</fullName>
    </submittedName>
</protein>
<evidence type="ECO:0000313" key="3">
    <source>
        <dbReference type="Proteomes" id="UP001153269"/>
    </source>
</evidence>
<reference evidence="2" key="1">
    <citation type="submission" date="2020-03" db="EMBL/GenBank/DDBJ databases">
        <authorList>
            <person name="Weist P."/>
        </authorList>
    </citation>
    <scope>NUCLEOTIDE SEQUENCE</scope>
</reference>